<dbReference type="EMBL" id="JARIHO010000030">
    <property type="protein sequence ID" value="KAJ7336809.1"/>
    <property type="molecule type" value="Genomic_DNA"/>
</dbReference>
<sequence length="173" mass="19726">MSIALTFNDKKLVDTVLVGPEGAVYYTTTTTHGFRGRKITTITAASGHTGIINWREKVFILNGVQREWDTIRSGGVWSKEKEWNWEHRPFKLKYHHRNQELLATPTVGGDAYSVRFTVYHTHLLRESDRAVIYFPSQMDEGERMFLLMAILETEMHRQDVQNASNGAVAVAAS</sequence>
<evidence type="ECO:0000313" key="2">
    <source>
        <dbReference type="Proteomes" id="UP001218218"/>
    </source>
</evidence>
<dbReference type="AlphaFoldDB" id="A0AAD7EL95"/>
<comment type="caution">
    <text evidence="1">The sequence shown here is derived from an EMBL/GenBank/DDBJ whole genome shotgun (WGS) entry which is preliminary data.</text>
</comment>
<dbReference type="Proteomes" id="UP001218218">
    <property type="component" value="Unassembled WGS sequence"/>
</dbReference>
<gene>
    <name evidence="1" type="ORF">DFH08DRAFT_281082</name>
</gene>
<protein>
    <submittedName>
        <fullName evidence="1">Uncharacterized protein</fullName>
    </submittedName>
</protein>
<organism evidence="1 2">
    <name type="scientific">Mycena albidolilacea</name>
    <dbReference type="NCBI Taxonomy" id="1033008"/>
    <lineage>
        <taxon>Eukaryota</taxon>
        <taxon>Fungi</taxon>
        <taxon>Dikarya</taxon>
        <taxon>Basidiomycota</taxon>
        <taxon>Agaricomycotina</taxon>
        <taxon>Agaricomycetes</taxon>
        <taxon>Agaricomycetidae</taxon>
        <taxon>Agaricales</taxon>
        <taxon>Marasmiineae</taxon>
        <taxon>Mycenaceae</taxon>
        <taxon>Mycena</taxon>
    </lineage>
</organism>
<evidence type="ECO:0000313" key="1">
    <source>
        <dbReference type="EMBL" id="KAJ7336809.1"/>
    </source>
</evidence>
<name>A0AAD7EL95_9AGAR</name>
<accession>A0AAD7EL95</accession>
<proteinExistence type="predicted"/>
<reference evidence="1" key="1">
    <citation type="submission" date="2023-03" db="EMBL/GenBank/DDBJ databases">
        <title>Massive genome expansion in bonnet fungi (Mycena s.s.) driven by repeated elements and novel gene families across ecological guilds.</title>
        <authorList>
            <consortium name="Lawrence Berkeley National Laboratory"/>
            <person name="Harder C.B."/>
            <person name="Miyauchi S."/>
            <person name="Viragh M."/>
            <person name="Kuo A."/>
            <person name="Thoen E."/>
            <person name="Andreopoulos B."/>
            <person name="Lu D."/>
            <person name="Skrede I."/>
            <person name="Drula E."/>
            <person name="Henrissat B."/>
            <person name="Morin E."/>
            <person name="Kohler A."/>
            <person name="Barry K."/>
            <person name="LaButti K."/>
            <person name="Morin E."/>
            <person name="Salamov A."/>
            <person name="Lipzen A."/>
            <person name="Mereny Z."/>
            <person name="Hegedus B."/>
            <person name="Baldrian P."/>
            <person name="Stursova M."/>
            <person name="Weitz H."/>
            <person name="Taylor A."/>
            <person name="Grigoriev I.V."/>
            <person name="Nagy L.G."/>
            <person name="Martin F."/>
            <person name="Kauserud H."/>
        </authorList>
    </citation>
    <scope>NUCLEOTIDE SEQUENCE</scope>
    <source>
        <strain evidence="1">CBHHK002</strain>
    </source>
</reference>
<keyword evidence="2" id="KW-1185">Reference proteome</keyword>